<dbReference type="SUPFAM" id="SSF51735">
    <property type="entry name" value="NAD(P)-binding Rossmann-fold domains"/>
    <property type="match status" value="1"/>
</dbReference>
<accession>A0A7H2BBX0</accession>
<dbReference type="AlphaFoldDB" id="A0A7H2BBX0"/>
<dbReference type="KEGG" id="rter:IDM49_07880"/>
<evidence type="ECO:0000259" key="1">
    <source>
        <dbReference type="Pfam" id="PF03807"/>
    </source>
</evidence>
<protein>
    <submittedName>
        <fullName evidence="2">NAD(P)-binding domain-containing protein</fullName>
    </submittedName>
</protein>
<dbReference type="Gene3D" id="3.40.50.720">
    <property type="entry name" value="NAD(P)-binding Rossmann-like Domain"/>
    <property type="match status" value="1"/>
</dbReference>
<gene>
    <name evidence="2" type="ORF">IDM49_07880</name>
</gene>
<evidence type="ECO:0000313" key="2">
    <source>
        <dbReference type="EMBL" id="QNV37166.1"/>
    </source>
</evidence>
<dbReference type="InterPro" id="IPR028939">
    <property type="entry name" value="P5C_Rdtase_cat_N"/>
</dbReference>
<feature type="domain" description="Pyrroline-5-carboxylate reductase catalytic N-terminal" evidence="1">
    <location>
        <begin position="13"/>
        <end position="104"/>
    </location>
</feature>
<dbReference type="RefSeq" id="WP_190724109.1">
    <property type="nucleotide sequence ID" value="NZ_CP061539.1"/>
</dbReference>
<reference evidence="2 3" key="1">
    <citation type="submission" date="2020-09" db="EMBL/GenBank/DDBJ databases">
        <title>Investigation of environmental microbes.</title>
        <authorList>
            <person name="Ou Y."/>
            <person name="Kang Q."/>
        </authorList>
    </citation>
    <scope>NUCLEOTIDE SEQUENCE [LARGE SCALE GENOMIC DNA]</scope>
    <source>
        <strain evidence="2 3">KJZ-14</strain>
    </source>
</reference>
<keyword evidence="3" id="KW-1185">Reference proteome</keyword>
<dbReference type="Proteomes" id="UP000516404">
    <property type="component" value="Chromosome"/>
</dbReference>
<dbReference type="Pfam" id="PF03807">
    <property type="entry name" value="F420_oxidored"/>
    <property type="match status" value="1"/>
</dbReference>
<dbReference type="InterPro" id="IPR036291">
    <property type="entry name" value="NAD(P)-bd_dom_sf"/>
</dbReference>
<sequence>MVSPDKCGKVTRKIAVLGSKMVGQALSEKLVEVGHSVVIGTRNPEKTKASTETSQLDPVSFSEWYKNHSTIEVATFADATKSADIIINATGGVHTMSALGLASAENIGDKVLKLGTFEFSFVDVKNK</sequence>
<dbReference type="EMBL" id="CP061539">
    <property type="protein sequence ID" value="QNV37166.1"/>
    <property type="molecule type" value="Genomic_DNA"/>
</dbReference>
<evidence type="ECO:0000313" key="3">
    <source>
        <dbReference type="Proteomes" id="UP000516404"/>
    </source>
</evidence>
<organism evidence="2 3">
    <name type="scientific">Rothia terrae</name>
    <dbReference type="NCBI Taxonomy" id="396015"/>
    <lineage>
        <taxon>Bacteria</taxon>
        <taxon>Bacillati</taxon>
        <taxon>Actinomycetota</taxon>
        <taxon>Actinomycetes</taxon>
        <taxon>Micrococcales</taxon>
        <taxon>Micrococcaceae</taxon>
        <taxon>Rothia</taxon>
    </lineage>
</organism>
<name>A0A7H2BBX0_9MICC</name>
<proteinExistence type="predicted"/>
<dbReference type="GeneID" id="96624157"/>